<evidence type="ECO:0000259" key="1">
    <source>
        <dbReference type="Pfam" id="PF24298"/>
    </source>
</evidence>
<feature type="domain" description="DUF7482" evidence="1">
    <location>
        <begin position="71"/>
        <end position="142"/>
    </location>
</feature>
<gene>
    <name evidence="2" type="ORF">AVDCRST_MAG31-1959</name>
</gene>
<sequence>MLGALLGTALHSTPALAQGSNSRAGASEVATLQAATARESGRPAYSPSSGVKFKKSDNVFLKSALAVDFTYRAATVTLPLFRGLSPTGGNVYYIVTDASDYAVARAMGLNYAPKMAKAAGTPGAQDVMIENGVMRFKGNVDFSPEYQVTPGDGPTYFPPKSFKPGAVGDAQWSSMAVLPSGTVLNVQMVQNDSGAHDRLKSIDLQRRTVTMSLLDGMHNGKQYYYHLVTDVSADLPAVLEKGVFTPRLAMVPAYGKSRPGDASALLGFSPVLNGRTDEGSGKDQGFSTSLRNGGIDPINVFPIPPRNTDASQSNNYSPLWDAHVSMWTPAAVSSGKVKRVASLGELGQLVRAGHMTDASINPPGAANSYVANLRSTQAIINCPVIAQPNLPPR</sequence>
<dbReference type="EMBL" id="CADCWA010000157">
    <property type="protein sequence ID" value="CAA9526313.1"/>
    <property type="molecule type" value="Genomic_DNA"/>
</dbReference>
<proteinExistence type="predicted"/>
<protein>
    <recommendedName>
        <fullName evidence="1">DUF7482 domain-containing protein</fullName>
    </recommendedName>
</protein>
<evidence type="ECO:0000313" key="2">
    <source>
        <dbReference type="EMBL" id="CAA9526313.1"/>
    </source>
</evidence>
<dbReference type="Pfam" id="PF24298">
    <property type="entry name" value="DUF7482"/>
    <property type="match status" value="1"/>
</dbReference>
<reference evidence="2" key="1">
    <citation type="submission" date="2020-02" db="EMBL/GenBank/DDBJ databases">
        <authorList>
            <person name="Meier V. D."/>
        </authorList>
    </citation>
    <scope>NUCLEOTIDE SEQUENCE</scope>
    <source>
        <strain evidence="2">AVDCRST_MAG31</strain>
    </source>
</reference>
<accession>A0A6J4TNB8</accession>
<organism evidence="2">
    <name type="scientific">uncultured Sphingomonas sp</name>
    <dbReference type="NCBI Taxonomy" id="158754"/>
    <lineage>
        <taxon>Bacteria</taxon>
        <taxon>Pseudomonadati</taxon>
        <taxon>Pseudomonadota</taxon>
        <taxon>Alphaproteobacteria</taxon>
        <taxon>Sphingomonadales</taxon>
        <taxon>Sphingomonadaceae</taxon>
        <taxon>Sphingomonas</taxon>
        <taxon>environmental samples</taxon>
    </lineage>
</organism>
<dbReference type="AlphaFoldDB" id="A0A6J4TNB8"/>
<dbReference type="InterPro" id="IPR055905">
    <property type="entry name" value="DUF7482"/>
</dbReference>
<name>A0A6J4TNB8_9SPHN</name>